<organism evidence="2 4">
    <name type="scientific">Leishmania shawi</name>
    <dbReference type="NCBI Taxonomy" id="5680"/>
    <lineage>
        <taxon>Eukaryota</taxon>
        <taxon>Discoba</taxon>
        <taxon>Euglenozoa</taxon>
        <taxon>Kinetoplastea</taxon>
        <taxon>Metakinetoplastina</taxon>
        <taxon>Trypanosomatida</taxon>
        <taxon>Trypanosomatidae</taxon>
        <taxon>Leishmaniinae</taxon>
        <taxon>Leishmania</taxon>
        <taxon>Leishmania guyanensis species complex</taxon>
    </lineage>
</organism>
<accession>A0AAW3BCT2</accession>
<keyword evidence="3" id="KW-1185">Reference proteome</keyword>
<evidence type="ECO:0000313" key="4">
    <source>
        <dbReference type="Proteomes" id="UP001500493"/>
    </source>
</evidence>
<proteinExistence type="predicted"/>
<dbReference type="EMBL" id="JBAMZJ010000033">
    <property type="protein sequence ID" value="KAL0520585.1"/>
    <property type="molecule type" value="Genomic_DNA"/>
</dbReference>
<comment type="caution">
    <text evidence="2">The sequence shown here is derived from an EMBL/GenBank/DDBJ whole genome shotgun (WGS) entry which is preliminary data.</text>
</comment>
<dbReference type="Proteomes" id="UP001500493">
    <property type="component" value="Unassembled WGS sequence"/>
</dbReference>
<evidence type="ECO:0000313" key="1">
    <source>
        <dbReference type="EMBL" id="KAL0498384.1"/>
    </source>
</evidence>
<feature type="non-terminal residue" evidence="2">
    <location>
        <position position="1"/>
    </location>
</feature>
<dbReference type="AlphaFoldDB" id="A0AAW3BCT2"/>
<dbReference type="Proteomes" id="UP001443563">
    <property type="component" value="Unassembled WGS sequence"/>
</dbReference>
<reference evidence="2 3" key="1">
    <citation type="submission" date="2024-02" db="EMBL/GenBank/DDBJ databases">
        <title>FIRST GENOME SEQUENCES OF Leishmania (Viannia) shawi, Leishmania (Viannia) lindenbergi AND Leishmania (Viannia) utingensis.</title>
        <authorList>
            <person name="Resadore F."/>
            <person name="Custodio M.G.F."/>
            <person name="Boite M.C."/>
            <person name="Cupolillo E."/>
            <person name="Ferreira G.E.M."/>
        </authorList>
    </citation>
    <scope>NUCLEOTIDE SEQUENCE</scope>
    <source>
        <strain evidence="1 3">MCEB/BR/1984/M8408</strain>
        <strain evidence="2">MHOM/BR/2013/18 LTA MLF</strain>
    </source>
</reference>
<name>A0AAW3BCT2_9TRYP</name>
<protein>
    <submittedName>
        <fullName evidence="2">Uncharacterized protein</fullName>
    </submittedName>
</protein>
<sequence length="68" mass="7083">RNGGDAVTCVSAPVDLADAQQQRATAEFVLLADQLRLLHRCALVEPLIEGYSVGVTEVDTVMGALASG</sequence>
<evidence type="ECO:0000313" key="3">
    <source>
        <dbReference type="Proteomes" id="UP001443563"/>
    </source>
</evidence>
<gene>
    <name evidence="1" type="ORF">Q4I29_006338</name>
    <name evidence="2" type="ORF">Q4I32_006398</name>
</gene>
<evidence type="ECO:0000313" key="2">
    <source>
        <dbReference type="EMBL" id="KAL0520585.1"/>
    </source>
</evidence>
<dbReference type="EMBL" id="JBAMZM010000033">
    <property type="protein sequence ID" value="KAL0498384.1"/>
    <property type="molecule type" value="Genomic_DNA"/>
</dbReference>